<evidence type="ECO:0000313" key="4">
    <source>
        <dbReference type="Ensembl" id="ENSHHUP00000015613.1"/>
    </source>
</evidence>
<dbReference type="GO" id="GO:0005615">
    <property type="term" value="C:extracellular space"/>
    <property type="evidence" value="ECO:0007669"/>
    <property type="project" value="TreeGrafter"/>
</dbReference>
<sequence>MGPIHMNEVQCLGTEKTMWNCVFKNITSEECQHVEDAAVRCNTPYMDLENSIRLTGGRTRYEGRVEVLSTEANGTRSWGLICGGAWGTKEAMVVCRQLGLGYANHGLQVGVSTKLTAYTRL</sequence>
<name>A0A4W5KF07_9TELE</name>
<comment type="caution">
    <text evidence="2">Lacks conserved residue(s) required for the propagation of feature annotation.</text>
</comment>
<feature type="domain" description="SRCR" evidence="3">
    <location>
        <begin position="52"/>
        <end position="103"/>
    </location>
</feature>
<feature type="disulfide bond" evidence="2">
    <location>
        <begin position="11"/>
        <end position="21"/>
    </location>
</feature>
<dbReference type="PRINTS" id="PR00258">
    <property type="entry name" value="SPERACTRCPTR"/>
</dbReference>
<dbReference type="InterPro" id="IPR050912">
    <property type="entry name" value="LOX-like_protein"/>
</dbReference>
<dbReference type="GO" id="GO:0004720">
    <property type="term" value="F:protein-lysine 6-oxidase activity"/>
    <property type="evidence" value="ECO:0007669"/>
    <property type="project" value="TreeGrafter"/>
</dbReference>
<dbReference type="Ensembl" id="ENSHHUT00000016166.1">
    <property type="protein sequence ID" value="ENSHHUP00000015613.1"/>
    <property type="gene ID" value="ENSHHUG00000009742.1"/>
</dbReference>
<keyword evidence="5" id="KW-1185">Reference proteome</keyword>
<dbReference type="Proteomes" id="UP000314982">
    <property type="component" value="Unassembled WGS sequence"/>
</dbReference>
<evidence type="ECO:0000313" key="5">
    <source>
        <dbReference type="Proteomes" id="UP000314982"/>
    </source>
</evidence>
<dbReference type="GeneTree" id="ENSGT00940000158157"/>
<dbReference type="GO" id="GO:0030199">
    <property type="term" value="P:collagen fibril organization"/>
    <property type="evidence" value="ECO:0007669"/>
    <property type="project" value="TreeGrafter"/>
</dbReference>
<keyword evidence="1 2" id="KW-1015">Disulfide bond</keyword>
<dbReference type="InterPro" id="IPR036772">
    <property type="entry name" value="SRCR-like_dom_sf"/>
</dbReference>
<accession>A0A4W5KF07</accession>
<dbReference type="InterPro" id="IPR001190">
    <property type="entry name" value="SRCR"/>
</dbReference>
<feature type="domain" description="SRCR" evidence="3">
    <location>
        <begin position="1"/>
        <end position="42"/>
    </location>
</feature>
<dbReference type="PANTHER" id="PTHR45817:SF2">
    <property type="entry name" value="LYSYL OXIDASE HOMOLOG 3"/>
    <property type="match status" value="1"/>
</dbReference>
<proteinExistence type="predicted"/>
<dbReference type="GO" id="GO:0016020">
    <property type="term" value="C:membrane"/>
    <property type="evidence" value="ECO:0007669"/>
    <property type="project" value="InterPro"/>
</dbReference>
<evidence type="ECO:0000259" key="3">
    <source>
        <dbReference type="PROSITE" id="PS50287"/>
    </source>
</evidence>
<dbReference type="SMART" id="SM00202">
    <property type="entry name" value="SR"/>
    <property type="match status" value="1"/>
</dbReference>
<reference evidence="5" key="1">
    <citation type="submission" date="2018-06" db="EMBL/GenBank/DDBJ databases">
        <title>Genome assembly of Danube salmon.</title>
        <authorList>
            <person name="Macqueen D.J."/>
            <person name="Gundappa M.K."/>
        </authorList>
    </citation>
    <scope>NUCLEOTIDE SEQUENCE [LARGE SCALE GENOMIC DNA]</scope>
</reference>
<reference evidence="4" key="3">
    <citation type="submission" date="2025-09" db="UniProtKB">
        <authorList>
            <consortium name="Ensembl"/>
        </authorList>
    </citation>
    <scope>IDENTIFICATION</scope>
</reference>
<evidence type="ECO:0000256" key="1">
    <source>
        <dbReference type="ARBA" id="ARBA00023157"/>
    </source>
</evidence>
<evidence type="ECO:0000256" key="2">
    <source>
        <dbReference type="PROSITE-ProRule" id="PRU00196"/>
    </source>
</evidence>
<dbReference type="Gene3D" id="3.10.250.10">
    <property type="entry name" value="SRCR-like domain"/>
    <property type="match status" value="2"/>
</dbReference>
<dbReference type="AlphaFoldDB" id="A0A4W5KF07"/>
<reference evidence="4" key="2">
    <citation type="submission" date="2025-08" db="UniProtKB">
        <authorList>
            <consortium name="Ensembl"/>
        </authorList>
    </citation>
    <scope>IDENTIFICATION</scope>
</reference>
<organism evidence="4 5">
    <name type="scientific">Hucho hucho</name>
    <name type="common">huchen</name>
    <dbReference type="NCBI Taxonomy" id="62062"/>
    <lineage>
        <taxon>Eukaryota</taxon>
        <taxon>Metazoa</taxon>
        <taxon>Chordata</taxon>
        <taxon>Craniata</taxon>
        <taxon>Vertebrata</taxon>
        <taxon>Euteleostomi</taxon>
        <taxon>Actinopterygii</taxon>
        <taxon>Neopterygii</taxon>
        <taxon>Teleostei</taxon>
        <taxon>Protacanthopterygii</taxon>
        <taxon>Salmoniformes</taxon>
        <taxon>Salmonidae</taxon>
        <taxon>Salmoninae</taxon>
        <taxon>Hucho</taxon>
    </lineage>
</organism>
<dbReference type="PROSITE" id="PS50287">
    <property type="entry name" value="SRCR_2"/>
    <property type="match status" value="2"/>
</dbReference>
<dbReference type="PANTHER" id="PTHR45817">
    <property type="entry name" value="LYSYL OXIDASE-LIKE-RELATED"/>
    <property type="match status" value="1"/>
</dbReference>
<protein>
    <recommendedName>
        <fullName evidence="3">SRCR domain-containing protein</fullName>
    </recommendedName>
</protein>
<dbReference type="Pfam" id="PF00530">
    <property type="entry name" value="SRCR"/>
    <property type="match status" value="2"/>
</dbReference>
<dbReference type="SUPFAM" id="SSF56487">
    <property type="entry name" value="SRCR-like"/>
    <property type="match status" value="2"/>
</dbReference>